<keyword evidence="2" id="KW-1185">Reference proteome</keyword>
<dbReference type="Proteomes" id="UP000317557">
    <property type="component" value="Unassembled WGS sequence"/>
</dbReference>
<organism evidence="1 2">
    <name type="scientific">Gracilimonas mengyeensis</name>
    <dbReference type="NCBI Taxonomy" id="1302730"/>
    <lineage>
        <taxon>Bacteria</taxon>
        <taxon>Pseudomonadati</taxon>
        <taxon>Balneolota</taxon>
        <taxon>Balneolia</taxon>
        <taxon>Balneolales</taxon>
        <taxon>Balneolaceae</taxon>
        <taxon>Gracilimonas</taxon>
    </lineage>
</organism>
<protein>
    <submittedName>
        <fullName evidence="1">Uncharacterized protein</fullName>
    </submittedName>
</protein>
<reference evidence="1 2" key="1">
    <citation type="submission" date="2017-05" db="EMBL/GenBank/DDBJ databases">
        <authorList>
            <person name="Varghese N."/>
            <person name="Submissions S."/>
        </authorList>
    </citation>
    <scope>NUCLEOTIDE SEQUENCE [LARGE SCALE GENOMIC DNA]</scope>
    <source>
        <strain evidence="1 2">DSM 21985</strain>
    </source>
</reference>
<evidence type="ECO:0000313" key="1">
    <source>
        <dbReference type="EMBL" id="SMO59210.1"/>
    </source>
</evidence>
<sequence length="69" mass="8233">MKDGWQRMQVSNRCFEGRCRKIFVQDSNELPFAAFYLLYLLLKEEDAYTKYELRISTAAITSLEHFLSF</sequence>
<name>A0A521CKK2_9BACT</name>
<dbReference type="AlphaFoldDB" id="A0A521CKK2"/>
<evidence type="ECO:0000313" key="2">
    <source>
        <dbReference type="Proteomes" id="UP000317557"/>
    </source>
</evidence>
<proteinExistence type="predicted"/>
<dbReference type="EMBL" id="FXTP01000005">
    <property type="protein sequence ID" value="SMO59210.1"/>
    <property type="molecule type" value="Genomic_DNA"/>
</dbReference>
<accession>A0A521CKK2</accession>
<gene>
    <name evidence="1" type="ORF">SAMN06265219_105192</name>
</gene>